<evidence type="ECO:0000313" key="4">
    <source>
        <dbReference type="Proteomes" id="UP000176101"/>
    </source>
</evidence>
<dbReference type="InterPro" id="IPR042070">
    <property type="entry name" value="PucR_C-HTH_sf"/>
</dbReference>
<dbReference type="SUPFAM" id="SSF55781">
    <property type="entry name" value="GAF domain-like"/>
    <property type="match status" value="1"/>
</dbReference>
<dbReference type="Pfam" id="PF17853">
    <property type="entry name" value="GGDEF_2"/>
    <property type="match status" value="1"/>
</dbReference>
<reference evidence="3 4" key="1">
    <citation type="journal article" date="2016" name="Front. Microbiol.">
        <title>Comparative Genomics Analysis of Streptomyces Species Reveals Their Adaptation to the Marine Environment and Their Diversity at the Genomic Level.</title>
        <authorList>
            <person name="Tian X."/>
            <person name="Zhang Z."/>
            <person name="Yang T."/>
            <person name="Chen M."/>
            <person name="Li J."/>
            <person name="Chen F."/>
            <person name="Yang J."/>
            <person name="Li W."/>
            <person name="Zhang B."/>
            <person name="Zhang Z."/>
            <person name="Wu J."/>
            <person name="Zhang C."/>
            <person name="Long L."/>
            <person name="Xiao J."/>
        </authorList>
    </citation>
    <scope>NUCLEOTIDE SEQUENCE [LARGE SCALE GENOMIC DNA]</scope>
    <source>
        <strain evidence="3 4">SCSIO 02100</strain>
    </source>
</reference>
<dbReference type="InterPro" id="IPR025736">
    <property type="entry name" value="PucR_C-HTH_dom"/>
</dbReference>
<dbReference type="PATRIC" id="fig|1075402.3.peg.4856"/>
<dbReference type="SMART" id="SM00065">
    <property type="entry name" value="GAF"/>
    <property type="match status" value="1"/>
</dbReference>
<dbReference type="PANTHER" id="PTHR33744:SF1">
    <property type="entry name" value="DNA-BINDING TRANSCRIPTIONAL ACTIVATOR ADER"/>
    <property type="match status" value="1"/>
</dbReference>
<dbReference type="PANTHER" id="PTHR33744">
    <property type="entry name" value="CARBOHYDRATE DIACID REGULATOR"/>
    <property type="match status" value="1"/>
</dbReference>
<organism evidence="3 4">
    <name type="scientific">Streptomyces oceani</name>
    <dbReference type="NCBI Taxonomy" id="1075402"/>
    <lineage>
        <taxon>Bacteria</taxon>
        <taxon>Bacillati</taxon>
        <taxon>Actinomycetota</taxon>
        <taxon>Actinomycetes</taxon>
        <taxon>Kitasatosporales</taxon>
        <taxon>Streptomycetaceae</taxon>
        <taxon>Streptomyces</taxon>
    </lineage>
</organism>
<dbReference type="InterPro" id="IPR029016">
    <property type="entry name" value="GAF-like_dom_sf"/>
</dbReference>
<evidence type="ECO:0000313" key="3">
    <source>
        <dbReference type="EMBL" id="OEU96929.1"/>
    </source>
</evidence>
<keyword evidence="4" id="KW-1185">Reference proteome</keyword>
<evidence type="ECO:0000259" key="2">
    <source>
        <dbReference type="SMART" id="SM00065"/>
    </source>
</evidence>
<dbReference type="AlphaFoldDB" id="A0A1E7JZ31"/>
<dbReference type="InterPro" id="IPR003018">
    <property type="entry name" value="GAF"/>
</dbReference>
<dbReference type="STRING" id="1075402.AN216_18460"/>
<accession>A0A1E7JZ31</accession>
<dbReference type="RefSeq" id="WP_070197781.1">
    <property type="nucleotide sequence ID" value="NZ_LJGU01000133.1"/>
</dbReference>
<comment type="similarity">
    <text evidence="1">Belongs to the CdaR family.</text>
</comment>
<feature type="domain" description="GAF" evidence="2">
    <location>
        <begin position="98"/>
        <end position="249"/>
    </location>
</feature>
<dbReference type="InterPro" id="IPR051448">
    <property type="entry name" value="CdaR-like_regulators"/>
</dbReference>
<dbReference type="OrthoDB" id="8026818at2"/>
<dbReference type="Pfam" id="PF13556">
    <property type="entry name" value="HTH_30"/>
    <property type="match status" value="1"/>
</dbReference>
<sequence>MLSPVTGPDSGEQQRSAYAENGLRHLLDLLARGAPAEDFAAPIANARAADAPARELAAVEEATRVALAIRRTLTQHREREAELTALFETASDLAALRDPDSVLRAIVHRAKLLLGTDVTYLTLTDDSEGDTYMRVTDGSVAASFQQLRLGMGEGLGGLVAQTARPYATGDYQVDPRFDHTTTIDGGVRDEGLRAILGVPLRLGPTVIGVLYAADRTPREFAREEVALLSSLADHAAIALDSARLLAETRSALADLGAATETIRAHNQEMHRTEEAHDHLTDLVLRGADATEVAAGIAALLDGGILIHDADGVELARTGTRPLPPPHGAVTASRSSGRAVRSDGTWVCAVLAGPELLGSIALTGREDLADIDRLLFERASIVTALLLLLRRSAAETEDRVRAELLYDLLTATGEAGSRAARARRLGIDLARPHAVLVLQCEATTRQRLLTAATQSARTRNALAGLHHDHVVLLVPATEPGACAQSLALELSQAMGAPVTVGGAGTAAGAPAGDRTASIGTGKAPPDSVGALPTTHDEAQRCLAALLALGHAGRGAALPDLGFLGVLLGDHADLAGYVHSTLGPVLDYDERRGTELIATLDAYFVNGASLTRTKETLHIHVNTVVQRLERIGRLLGKDWNSPARSLEIQLALRLHHLARRL</sequence>
<gene>
    <name evidence="3" type="ORF">AN216_18460</name>
</gene>
<dbReference type="EMBL" id="LJGU01000133">
    <property type="protein sequence ID" value="OEU96929.1"/>
    <property type="molecule type" value="Genomic_DNA"/>
</dbReference>
<dbReference type="Pfam" id="PF01590">
    <property type="entry name" value="GAF"/>
    <property type="match status" value="1"/>
</dbReference>
<dbReference type="Gene3D" id="1.10.10.2840">
    <property type="entry name" value="PucR C-terminal helix-turn-helix domain"/>
    <property type="match status" value="1"/>
</dbReference>
<dbReference type="Gene3D" id="3.30.450.40">
    <property type="match status" value="1"/>
</dbReference>
<protein>
    <submittedName>
        <fullName evidence="3">Diguanylate phosphodiesterase</fullName>
    </submittedName>
</protein>
<dbReference type="InterPro" id="IPR041522">
    <property type="entry name" value="CdaR_GGDEF"/>
</dbReference>
<comment type="caution">
    <text evidence="3">The sequence shown here is derived from an EMBL/GenBank/DDBJ whole genome shotgun (WGS) entry which is preliminary data.</text>
</comment>
<name>A0A1E7JZ31_9ACTN</name>
<dbReference type="Proteomes" id="UP000176101">
    <property type="component" value="Unassembled WGS sequence"/>
</dbReference>
<proteinExistence type="inferred from homology"/>
<evidence type="ECO:0000256" key="1">
    <source>
        <dbReference type="ARBA" id="ARBA00006754"/>
    </source>
</evidence>